<organism evidence="6 7">
    <name type="scientific">Candidatus Pseudoramibacter fermentans</name>
    <dbReference type="NCBI Taxonomy" id="2594427"/>
    <lineage>
        <taxon>Bacteria</taxon>
        <taxon>Bacillati</taxon>
        <taxon>Bacillota</taxon>
        <taxon>Clostridia</taxon>
        <taxon>Eubacteriales</taxon>
        <taxon>Eubacteriaceae</taxon>
        <taxon>Pseudoramibacter</taxon>
    </lineage>
</organism>
<dbReference type="EMBL" id="VOGB01000003">
    <property type="protein sequence ID" value="MQM71994.1"/>
    <property type="molecule type" value="Genomic_DNA"/>
</dbReference>
<dbReference type="InterPro" id="IPR016667">
    <property type="entry name" value="Caps_polysacc_synth_CpsB/CapC"/>
</dbReference>
<evidence type="ECO:0000256" key="3">
    <source>
        <dbReference type="ARBA" id="ARBA00022801"/>
    </source>
</evidence>
<comment type="similarity">
    <text evidence="1">Belongs to the metallo-dependent hydrolases superfamily. CpsB/CapC family.</text>
</comment>
<dbReference type="Gene3D" id="3.20.20.140">
    <property type="entry name" value="Metal-dependent hydrolases"/>
    <property type="match status" value="1"/>
</dbReference>
<keyword evidence="7" id="KW-1185">Reference proteome</keyword>
<evidence type="ECO:0000256" key="2">
    <source>
        <dbReference type="ARBA" id="ARBA00013064"/>
    </source>
</evidence>
<dbReference type="GO" id="GO:0004725">
    <property type="term" value="F:protein tyrosine phosphatase activity"/>
    <property type="evidence" value="ECO:0007669"/>
    <property type="project" value="UniProtKB-EC"/>
</dbReference>
<evidence type="ECO:0000313" key="7">
    <source>
        <dbReference type="Proteomes" id="UP000473648"/>
    </source>
</evidence>
<dbReference type="InterPro" id="IPR032466">
    <property type="entry name" value="Metal_Hydrolase"/>
</dbReference>
<dbReference type="Pfam" id="PF19567">
    <property type="entry name" value="CpsB_CapC"/>
    <property type="match status" value="1"/>
</dbReference>
<sequence>MNPNNPLTFYDLHSHFLPGMDDGCKTPEESLALLTEHYRQGCRGVVSTSHYYAQESIDHFLKRREQAAARLLKAMNGRMQALRRKGQKVTADALQLPALTFGAEVAYRDTLVNDSDLEKLCFGKSRYLLLEMPFEPWSERTLRGVEEIENLWGIKVIVAHIERYRGYADDDYIEALMDMDVTVQLNAGNFGRRKTARNAIKLIKNGRIDVFATDSHNVENRPPNMIWAIEALQKKGMDDTLDAIFANNARIFAAAKGR</sequence>
<protein>
    <recommendedName>
        <fullName evidence="2">protein-tyrosine-phosphatase</fullName>
        <ecNumber evidence="2">3.1.3.48</ecNumber>
    </recommendedName>
</protein>
<name>A0A6L5GP69_9FIRM</name>
<keyword evidence="3" id="KW-0378">Hydrolase</keyword>
<evidence type="ECO:0000256" key="5">
    <source>
        <dbReference type="ARBA" id="ARBA00051722"/>
    </source>
</evidence>
<evidence type="ECO:0000313" key="6">
    <source>
        <dbReference type="EMBL" id="MQM71994.1"/>
    </source>
</evidence>
<dbReference type="PIRSF" id="PIRSF016557">
    <property type="entry name" value="Caps_synth_CpsB"/>
    <property type="match status" value="1"/>
</dbReference>
<comment type="catalytic activity">
    <reaction evidence="5">
        <text>O-phospho-L-tyrosyl-[protein] + H2O = L-tyrosyl-[protein] + phosphate</text>
        <dbReference type="Rhea" id="RHEA:10684"/>
        <dbReference type="Rhea" id="RHEA-COMP:10136"/>
        <dbReference type="Rhea" id="RHEA-COMP:20101"/>
        <dbReference type="ChEBI" id="CHEBI:15377"/>
        <dbReference type="ChEBI" id="CHEBI:43474"/>
        <dbReference type="ChEBI" id="CHEBI:46858"/>
        <dbReference type="ChEBI" id="CHEBI:61978"/>
        <dbReference type="EC" id="3.1.3.48"/>
    </reaction>
</comment>
<evidence type="ECO:0000256" key="1">
    <source>
        <dbReference type="ARBA" id="ARBA00005750"/>
    </source>
</evidence>
<evidence type="ECO:0000256" key="4">
    <source>
        <dbReference type="ARBA" id="ARBA00022912"/>
    </source>
</evidence>
<dbReference type="EC" id="3.1.3.48" evidence="2"/>
<dbReference type="PANTHER" id="PTHR39181">
    <property type="entry name" value="TYROSINE-PROTEIN PHOSPHATASE YWQE"/>
    <property type="match status" value="1"/>
</dbReference>
<reference evidence="6" key="1">
    <citation type="journal article" date="2020" name="Appl. Environ. Microbiol.">
        <title>Medium-Chain Fatty Acid Synthesis by 'Candidatus Weimeria bifida' gen. nov., sp. nov., and 'Candidatus Pseudoramibacter fermentans' sp. nov.</title>
        <authorList>
            <person name="Scarborough M.J."/>
            <person name="Myers K.S."/>
            <person name="Donohue T.J."/>
            <person name="Noguera D.R."/>
        </authorList>
    </citation>
    <scope>NUCLEOTIDE SEQUENCE</scope>
    <source>
        <strain evidence="6">EUB1.1</strain>
    </source>
</reference>
<accession>A0A6L5GP69</accession>
<dbReference type="PANTHER" id="PTHR39181:SF1">
    <property type="entry name" value="TYROSINE-PROTEIN PHOSPHATASE YWQE"/>
    <property type="match status" value="1"/>
</dbReference>
<dbReference type="UniPathway" id="UPA00934"/>
<dbReference type="GO" id="GO:0045227">
    <property type="term" value="P:capsule polysaccharide biosynthetic process"/>
    <property type="evidence" value="ECO:0007669"/>
    <property type="project" value="UniProtKB-UniPathway"/>
</dbReference>
<dbReference type="GO" id="GO:0030145">
    <property type="term" value="F:manganese ion binding"/>
    <property type="evidence" value="ECO:0007669"/>
    <property type="project" value="InterPro"/>
</dbReference>
<comment type="caution">
    <text evidence="6">The sequence shown here is derived from an EMBL/GenBank/DDBJ whole genome shotgun (WGS) entry which is preliminary data.</text>
</comment>
<dbReference type="Proteomes" id="UP000473648">
    <property type="component" value="Unassembled WGS sequence"/>
</dbReference>
<gene>
    <name evidence="6" type="ORF">FRC53_00865</name>
</gene>
<proteinExistence type="inferred from homology"/>
<dbReference type="AlphaFoldDB" id="A0A6L5GP69"/>
<keyword evidence="4" id="KW-0904">Protein phosphatase</keyword>
<dbReference type="SUPFAM" id="SSF51556">
    <property type="entry name" value="Metallo-dependent hydrolases"/>
    <property type="match status" value="1"/>
</dbReference>